<dbReference type="GO" id="GO:0016747">
    <property type="term" value="F:acyltransferase activity, transferring groups other than amino-acyl groups"/>
    <property type="evidence" value="ECO:0007669"/>
    <property type="project" value="InterPro"/>
</dbReference>
<dbReference type="Pfam" id="PF00583">
    <property type="entry name" value="Acetyltransf_1"/>
    <property type="match status" value="1"/>
</dbReference>
<evidence type="ECO:0000256" key="3">
    <source>
        <dbReference type="SAM" id="MobiDB-lite"/>
    </source>
</evidence>
<keyword evidence="2" id="KW-0012">Acyltransferase</keyword>
<dbReference type="EMBL" id="CP165727">
    <property type="protein sequence ID" value="XDV68043.1"/>
    <property type="molecule type" value="Genomic_DNA"/>
</dbReference>
<evidence type="ECO:0000256" key="2">
    <source>
        <dbReference type="ARBA" id="ARBA00023315"/>
    </source>
</evidence>
<proteinExistence type="predicted"/>
<sequence>MHTSARADGIRPAHTAAEAESGRPTEWTLRPAEPSDVEAIAELRATVMRPDLERLGRFDEHRVRQRLRDSFSPRHTSVIVADGAFAGCVTVRPAEEGQWLEHFYLAPALHGRGLGSAVLRTLLERADADDVRVRLNVLQGSAARRLYERHGFTVEVQDPVDVYMVRQPGAGTLEVFR</sequence>
<dbReference type="PANTHER" id="PTHR43877:SF2">
    <property type="entry name" value="AMINOALKYLPHOSPHONATE N-ACETYLTRANSFERASE-RELATED"/>
    <property type="match status" value="1"/>
</dbReference>
<dbReference type="PANTHER" id="PTHR43877">
    <property type="entry name" value="AMINOALKYLPHOSPHONATE N-ACETYLTRANSFERASE-RELATED-RELATED"/>
    <property type="match status" value="1"/>
</dbReference>
<feature type="domain" description="N-acetyltransferase" evidence="4">
    <location>
        <begin position="27"/>
        <end position="169"/>
    </location>
</feature>
<feature type="region of interest" description="Disordered" evidence="3">
    <location>
        <begin position="1"/>
        <end position="29"/>
    </location>
</feature>
<dbReference type="InterPro" id="IPR016181">
    <property type="entry name" value="Acyl_CoA_acyltransferase"/>
</dbReference>
<dbReference type="SUPFAM" id="SSF55729">
    <property type="entry name" value="Acyl-CoA N-acyltransferases (Nat)"/>
    <property type="match status" value="1"/>
</dbReference>
<evidence type="ECO:0000313" key="5">
    <source>
        <dbReference type="EMBL" id="XDV68043.1"/>
    </source>
</evidence>
<evidence type="ECO:0000256" key="1">
    <source>
        <dbReference type="ARBA" id="ARBA00022679"/>
    </source>
</evidence>
<evidence type="ECO:0000259" key="4">
    <source>
        <dbReference type="PROSITE" id="PS51186"/>
    </source>
</evidence>
<accession>A0AB39YDI4</accession>
<protein>
    <submittedName>
        <fullName evidence="5">N-acetyltransferase family protein</fullName>
    </submittedName>
</protein>
<dbReference type="AlphaFoldDB" id="A0AB39YDI4"/>
<dbReference type="Gene3D" id="3.40.630.30">
    <property type="match status" value="1"/>
</dbReference>
<organism evidence="5">
    <name type="scientific">Streptomyces sp. R33</name>
    <dbReference type="NCBI Taxonomy" id="3238629"/>
    <lineage>
        <taxon>Bacteria</taxon>
        <taxon>Bacillati</taxon>
        <taxon>Actinomycetota</taxon>
        <taxon>Actinomycetes</taxon>
        <taxon>Kitasatosporales</taxon>
        <taxon>Streptomycetaceae</taxon>
        <taxon>Streptomyces</taxon>
    </lineage>
</organism>
<dbReference type="RefSeq" id="WP_136223536.1">
    <property type="nucleotide sequence ID" value="NZ_CP165727.1"/>
</dbReference>
<dbReference type="InterPro" id="IPR050832">
    <property type="entry name" value="Bact_Acetyltransf"/>
</dbReference>
<dbReference type="PROSITE" id="PS51186">
    <property type="entry name" value="GNAT"/>
    <property type="match status" value="1"/>
</dbReference>
<reference evidence="5" key="1">
    <citation type="submission" date="2024-08" db="EMBL/GenBank/DDBJ databases">
        <authorList>
            <person name="Yu S.T."/>
        </authorList>
    </citation>
    <scope>NUCLEOTIDE SEQUENCE</scope>
    <source>
        <strain evidence="5">R33</strain>
    </source>
</reference>
<keyword evidence="1" id="KW-0808">Transferase</keyword>
<dbReference type="CDD" id="cd04301">
    <property type="entry name" value="NAT_SF"/>
    <property type="match status" value="1"/>
</dbReference>
<gene>
    <name evidence="5" type="ORF">AB5J51_36500</name>
</gene>
<dbReference type="InterPro" id="IPR000182">
    <property type="entry name" value="GNAT_dom"/>
</dbReference>
<name>A0AB39YDI4_9ACTN</name>